<dbReference type="Gene3D" id="3.10.450.50">
    <property type="match status" value="1"/>
</dbReference>
<dbReference type="Proteomes" id="UP001139462">
    <property type="component" value="Unassembled WGS sequence"/>
</dbReference>
<dbReference type="AlphaFoldDB" id="A0A9X1QX88"/>
<accession>A0A9X1QX88</accession>
<proteinExistence type="predicted"/>
<comment type="caution">
    <text evidence="1">The sequence shown here is derived from an EMBL/GenBank/DDBJ whole genome shotgun (WGS) entry which is preliminary data.</text>
</comment>
<name>A0A9X1QX88_9FLAO</name>
<protein>
    <submittedName>
        <fullName evidence="1">Uncharacterized protein</fullName>
    </submittedName>
</protein>
<dbReference type="InterPro" id="IPR032710">
    <property type="entry name" value="NTF2-like_dom_sf"/>
</dbReference>
<sequence length="66" mass="7814">MERTEIINFEPQQYIVEDNMIVVLGKERQRVKHSGRELKQKWVQIYTGENNLITNMEEFATSVDVS</sequence>
<dbReference type="RefSeq" id="WP_237606237.1">
    <property type="nucleotide sequence ID" value="NZ_JAIRBB010000001.1"/>
</dbReference>
<keyword evidence="2" id="KW-1185">Reference proteome</keyword>
<evidence type="ECO:0000313" key="2">
    <source>
        <dbReference type="Proteomes" id="UP001139462"/>
    </source>
</evidence>
<gene>
    <name evidence="1" type="ORF">K8344_00200</name>
</gene>
<dbReference type="EMBL" id="JAIRBB010000001">
    <property type="protein sequence ID" value="MCG2429528.1"/>
    <property type="molecule type" value="Genomic_DNA"/>
</dbReference>
<reference evidence="1" key="1">
    <citation type="submission" date="2021-09" db="EMBL/GenBank/DDBJ databases">
        <title>Genome of Aequorivita sp. strain F64183.</title>
        <authorList>
            <person name="Wang Y."/>
        </authorList>
    </citation>
    <scope>NUCLEOTIDE SEQUENCE</scope>
    <source>
        <strain evidence="1">F64183</strain>
    </source>
</reference>
<evidence type="ECO:0000313" key="1">
    <source>
        <dbReference type="EMBL" id="MCG2429528.1"/>
    </source>
</evidence>
<dbReference type="SUPFAM" id="SSF54427">
    <property type="entry name" value="NTF2-like"/>
    <property type="match status" value="1"/>
</dbReference>
<organism evidence="1 2">
    <name type="scientific">Aequorivita xiaoshiensis</name>
    <dbReference type="NCBI Taxonomy" id="2874476"/>
    <lineage>
        <taxon>Bacteria</taxon>
        <taxon>Pseudomonadati</taxon>
        <taxon>Bacteroidota</taxon>
        <taxon>Flavobacteriia</taxon>
        <taxon>Flavobacteriales</taxon>
        <taxon>Flavobacteriaceae</taxon>
        <taxon>Aequorivita</taxon>
    </lineage>
</organism>